<dbReference type="SUPFAM" id="SSF56219">
    <property type="entry name" value="DNase I-like"/>
    <property type="match status" value="1"/>
</dbReference>
<feature type="compositionally biased region" description="Basic residues" evidence="1">
    <location>
        <begin position="14"/>
        <end position="25"/>
    </location>
</feature>
<feature type="compositionally biased region" description="Basic and acidic residues" evidence="1">
    <location>
        <begin position="1"/>
        <end position="13"/>
    </location>
</feature>
<reference evidence="3 4" key="1">
    <citation type="journal article" date="2021" name="bioRxiv">
        <title>Chromosome-scale and haplotype-resolved genome assembly of a tetraploid potato cultivar.</title>
        <authorList>
            <person name="Sun H."/>
            <person name="Jiao W.-B."/>
            <person name="Krause K."/>
            <person name="Campoy J.A."/>
            <person name="Goel M."/>
            <person name="Folz-Donahue K."/>
            <person name="Kukat C."/>
            <person name="Huettel B."/>
            <person name="Schneeberger K."/>
        </authorList>
    </citation>
    <scope>NUCLEOTIDE SEQUENCE [LARGE SCALE GENOMIC DNA]</scope>
    <source>
        <strain evidence="3">SolTubOtavaFocal</strain>
        <tissue evidence="3">Leaves</tissue>
    </source>
</reference>
<dbReference type="Pfam" id="PF13966">
    <property type="entry name" value="zf-RVT"/>
    <property type="match status" value="1"/>
</dbReference>
<dbReference type="InterPro" id="IPR026960">
    <property type="entry name" value="RVT-Znf"/>
</dbReference>
<dbReference type="PANTHER" id="PTHR31635">
    <property type="entry name" value="REVERSE TRANSCRIPTASE DOMAIN-CONTAINING PROTEIN-RELATED"/>
    <property type="match status" value="1"/>
</dbReference>
<dbReference type="Gene3D" id="3.60.10.10">
    <property type="entry name" value="Endonuclease/exonuclease/phosphatase"/>
    <property type="match status" value="1"/>
</dbReference>
<evidence type="ECO:0000313" key="4">
    <source>
        <dbReference type="Proteomes" id="UP000826656"/>
    </source>
</evidence>
<proteinExistence type="predicted"/>
<accession>A0ABQ7U9J9</accession>
<dbReference type="Proteomes" id="UP000826656">
    <property type="component" value="Unassembled WGS sequence"/>
</dbReference>
<dbReference type="InterPro" id="IPR036691">
    <property type="entry name" value="Endo/exonu/phosph_ase_sf"/>
</dbReference>
<protein>
    <recommendedName>
        <fullName evidence="2">Reverse transcriptase zinc-binding domain-containing protein</fullName>
    </recommendedName>
</protein>
<gene>
    <name evidence="3" type="ORF">KY290_031019</name>
</gene>
<feature type="domain" description="Reverse transcriptase zinc-binding" evidence="2">
    <location>
        <begin position="667"/>
        <end position="723"/>
    </location>
</feature>
<evidence type="ECO:0000313" key="3">
    <source>
        <dbReference type="EMBL" id="KAH0743026.1"/>
    </source>
</evidence>
<comment type="caution">
    <text evidence="3">The sequence shown here is derived from an EMBL/GenBank/DDBJ whole genome shotgun (WGS) entry which is preliminary data.</text>
</comment>
<organism evidence="3 4">
    <name type="scientific">Solanum tuberosum</name>
    <name type="common">Potato</name>
    <dbReference type="NCBI Taxonomy" id="4113"/>
    <lineage>
        <taxon>Eukaryota</taxon>
        <taxon>Viridiplantae</taxon>
        <taxon>Streptophyta</taxon>
        <taxon>Embryophyta</taxon>
        <taxon>Tracheophyta</taxon>
        <taxon>Spermatophyta</taxon>
        <taxon>Magnoliopsida</taxon>
        <taxon>eudicotyledons</taxon>
        <taxon>Gunneridae</taxon>
        <taxon>Pentapetalae</taxon>
        <taxon>asterids</taxon>
        <taxon>lamiids</taxon>
        <taxon>Solanales</taxon>
        <taxon>Solanaceae</taxon>
        <taxon>Solanoideae</taxon>
        <taxon>Solaneae</taxon>
        <taxon>Solanum</taxon>
    </lineage>
</organism>
<dbReference type="PANTHER" id="PTHR31635:SF196">
    <property type="entry name" value="REVERSE TRANSCRIPTASE DOMAIN-CONTAINING PROTEIN-RELATED"/>
    <property type="match status" value="1"/>
</dbReference>
<dbReference type="EMBL" id="JAIVGD010000023">
    <property type="protein sequence ID" value="KAH0743026.1"/>
    <property type="molecule type" value="Genomic_DNA"/>
</dbReference>
<keyword evidence="4" id="KW-1185">Reference proteome</keyword>
<name>A0ABQ7U9J9_SOLTU</name>
<evidence type="ECO:0000256" key="1">
    <source>
        <dbReference type="SAM" id="MobiDB-lite"/>
    </source>
</evidence>
<sequence length="817" mass="93307">MDVHEEPKSQEVKNKRRRRSRKAKQPRYDWKAKGVVQQDKPPTNRVVANKRRTDAPANITNSTQSIKVLQIEAQVKVVNSYASLQEEEVTQTGDPGNKNAQVWEYTKEGCARLEPLSQLPYAYNGRVWLLRRAHIQVQVLVIHEQYVHCKVSEANGNFSAYLTVIYAKNESQNREEMWRDLVQIGRGIQKSWLLCGDFNNVLATEDRTGSPMLPGETQAFQGCIDTLQLTALRQSGRHFTCCHRQQDRSRVHSKIDWAFRNFQWTVNYGHVEAEFLSPVVSDHSPIVIQVSTRPPSKPKSFGYSKQSWSTLRLKDLNTYLASYSQKLQTTRQSLEIVQSQMATQPLNSELIEQESVLLNDIRKWSLAEEKVLKQKSRINWINSGDSNTKTLKLVEEEFILSFTKLIGTAVVDLPCPNVDVIRNVPYLSYQQRCLLIIQITDQEIVTAMEGVALDKTPGIDGFPVEFFTKHCTTVKEDVLCVVRELFTTGKLLKEISLIAITLVPKQATPTQVADYRPIDCCSTIYQIITKILTNRIKPVIVSYTIVINGGLSKQFKGGRRIRQGNPMSPYLFVLAMEYLQRELNYTGYFGICGGDIPFKYLGVPISSKKLTIAQCMPLVEKITERIKCWSAKLLSYAGRIQMIKTAIFVQPEDLGSKLNSVVENGQFSIKKMYNSLMPLFSRVPWKSIALQHNIHPRHKFLVWLAAWQRLATVERLQKFGIQGVGSKNWNGQMPEQGRRLGKVQLLAVFLIWVYTLYGGKETTCNSKQDPIIATEAAKRLPSIFKFAEETFQNGGLHYSCWTDYLDMELEEDIIMKE</sequence>
<evidence type="ECO:0000259" key="2">
    <source>
        <dbReference type="Pfam" id="PF13966"/>
    </source>
</evidence>
<feature type="region of interest" description="Disordered" evidence="1">
    <location>
        <begin position="1"/>
        <end position="42"/>
    </location>
</feature>